<comment type="subcellular location">
    <subcellularLocation>
        <location evidence="1">Membrane</location>
    </subcellularLocation>
</comment>
<feature type="domain" description="Sushi" evidence="9">
    <location>
        <begin position="1018"/>
        <end position="1073"/>
    </location>
</feature>
<keyword evidence="4" id="KW-0472">Membrane</keyword>
<feature type="domain" description="Sushi" evidence="9">
    <location>
        <begin position="263"/>
        <end position="322"/>
    </location>
</feature>
<evidence type="ECO:0000256" key="4">
    <source>
        <dbReference type="ARBA" id="ARBA00023136"/>
    </source>
</evidence>
<proteinExistence type="predicted"/>
<feature type="disulfide bond" evidence="7">
    <location>
        <begin position="1044"/>
        <end position="1071"/>
    </location>
</feature>
<feature type="disulfide bond" evidence="7">
    <location>
        <begin position="633"/>
        <end position="660"/>
    </location>
</feature>
<dbReference type="InterPro" id="IPR035976">
    <property type="entry name" value="Sushi/SCR/CCP_sf"/>
</dbReference>
<dbReference type="GeneTree" id="ENSGT00940000156061"/>
<dbReference type="SMART" id="SM00032">
    <property type="entry name" value="CCP"/>
    <property type="match status" value="17"/>
</dbReference>
<dbReference type="CDD" id="cd00033">
    <property type="entry name" value="CCP"/>
    <property type="match status" value="18"/>
</dbReference>
<feature type="domain" description="Sushi" evidence="9">
    <location>
        <begin position="381"/>
        <end position="438"/>
    </location>
</feature>
<feature type="chain" id="PRO_5018605997" description="Sushi domain-containing protein" evidence="8">
    <location>
        <begin position="28"/>
        <end position="1078"/>
    </location>
</feature>
<evidence type="ECO:0000313" key="11">
    <source>
        <dbReference type="Proteomes" id="UP000261580"/>
    </source>
</evidence>
<keyword evidence="3" id="KW-0677">Repeat</keyword>
<keyword evidence="11" id="KW-1185">Reference proteome</keyword>
<dbReference type="Gene3D" id="2.10.70.10">
    <property type="entry name" value="Complement Module, domain 1"/>
    <property type="match status" value="17"/>
</dbReference>
<feature type="disulfide bond" evidence="7">
    <location>
        <begin position="749"/>
        <end position="776"/>
    </location>
</feature>
<dbReference type="FunFam" id="2.10.70.10:FF:000011">
    <property type="entry name" value="CUB and sushi domain-containing protein 3 isoform A"/>
    <property type="match status" value="1"/>
</dbReference>
<keyword evidence="7" id="KW-0768">Sushi</keyword>
<feature type="disulfide bond" evidence="7">
    <location>
        <begin position="864"/>
        <end position="891"/>
    </location>
</feature>
<feature type="domain" description="Sushi" evidence="9">
    <location>
        <begin position="894"/>
        <end position="952"/>
    </location>
</feature>
<evidence type="ECO:0000256" key="8">
    <source>
        <dbReference type="SAM" id="SignalP"/>
    </source>
</evidence>
<feature type="domain" description="Sushi" evidence="9">
    <location>
        <begin position="146"/>
        <end position="204"/>
    </location>
</feature>
<evidence type="ECO:0000256" key="5">
    <source>
        <dbReference type="ARBA" id="ARBA00023157"/>
    </source>
</evidence>
<feature type="disulfide bond" evidence="7">
    <location>
        <begin position="691"/>
        <end position="718"/>
    </location>
</feature>
<reference evidence="10" key="1">
    <citation type="submission" date="2025-08" db="UniProtKB">
        <authorList>
            <consortium name="Ensembl"/>
        </authorList>
    </citation>
    <scope>IDENTIFICATION</scope>
</reference>
<dbReference type="InterPro" id="IPR000436">
    <property type="entry name" value="Sushi_SCR_CCP_dom"/>
</dbReference>
<comment type="caution">
    <text evidence="7">Lacks conserved residue(s) required for the propagation of feature annotation.</text>
</comment>
<evidence type="ECO:0000256" key="2">
    <source>
        <dbReference type="ARBA" id="ARBA00022729"/>
    </source>
</evidence>
<keyword evidence="6" id="KW-0325">Glycoprotein</keyword>
<feature type="domain" description="Sushi" evidence="9">
    <location>
        <begin position="721"/>
        <end position="778"/>
    </location>
</feature>
<feature type="disulfide bond" evidence="7">
    <location>
        <begin position="409"/>
        <end position="436"/>
    </location>
</feature>
<dbReference type="PANTHER" id="PTHR45656">
    <property type="entry name" value="PROTEIN CBR-CLEC-78"/>
    <property type="match status" value="1"/>
</dbReference>
<feature type="domain" description="Sushi" evidence="9">
    <location>
        <begin position="605"/>
        <end position="662"/>
    </location>
</feature>
<feature type="domain" description="Sushi" evidence="9">
    <location>
        <begin position="547"/>
        <end position="604"/>
    </location>
</feature>
<feature type="domain" description="Sushi" evidence="9">
    <location>
        <begin position="90"/>
        <end position="145"/>
    </location>
</feature>
<dbReference type="GO" id="GO:0016020">
    <property type="term" value="C:membrane"/>
    <property type="evidence" value="ECO:0007669"/>
    <property type="project" value="UniProtKB-SubCell"/>
</dbReference>
<feature type="disulfide bond" evidence="7">
    <location>
        <begin position="923"/>
        <end position="950"/>
    </location>
</feature>
<evidence type="ECO:0000256" key="1">
    <source>
        <dbReference type="ARBA" id="ARBA00004370"/>
    </source>
</evidence>
<dbReference type="Bgee" id="ENSNBRG00000005267">
    <property type="expression patterns" value="Expressed in testis and 4 other cell types or tissues"/>
</dbReference>
<feature type="disulfide bond" evidence="7">
    <location>
        <begin position="575"/>
        <end position="602"/>
    </location>
</feature>
<dbReference type="AlphaFoldDB" id="A0A3Q4ME25"/>
<keyword evidence="2 8" id="KW-0732">Signal</keyword>
<dbReference type="PROSITE" id="PS50923">
    <property type="entry name" value="SUSHI"/>
    <property type="match status" value="16"/>
</dbReference>
<dbReference type="SUPFAM" id="SSF57535">
    <property type="entry name" value="Complement control module/SCR domain"/>
    <property type="match status" value="18"/>
</dbReference>
<protein>
    <recommendedName>
        <fullName evidence="9">Sushi domain-containing protein</fullName>
    </recommendedName>
</protein>
<dbReference type="Ensembl" id="ENSNBRT00000007952.1">
    <property type="protein sequence ID" value="ENSNBRP00000007739.1"/>
    <property type="gene ID" value="ENSNBRG00000005267.1"/>
</dbReference>
<reference evidence="10" key="2">
    <citation type="submission" date="2025-09" db="UniProtKB">
        <authorList>
            <consortium name="Ensembl"/>
        </authorList>
    </citation>
    <scope>IDENTIFICATION</scope>
</reference>
<feature type="domain" description="Sushi" evidence="9">
    <location>
        <begin position="205"/>
        <end position="262"/>
    </location>
</feature>
<feature type="domain" description="Sushi" evidence="9">
    <location>
        <begin position="663"/>
        <end position="720"/>
    </location>
</feature>
<feature type="disulfide bond" evidence="7">
    <location>
        <begin position="351"/>
        <end position="378"/>
    </location>
</feature>
<feature type="disulfide bond" evidence="7">
    <location>
        <begin position="233"/>
        <end position="260"/>
    </location>
</feature>
<feature type="domain" description="Sushi" evidence="9">
    <location>
        <begin position="779"/>
        <end position="836"/>
    </location>
</feature>
<feature type="disulfide bond" evidence="7">
    <location>
        <begin position="517"/>
        <end position="544"/>
    </location>
</feature>
<feature type="domain" description="Sushi" evidence="9">
    <location>
        <begin position="837"/>
        <end position="893"/>
    </location>
</feature>
<feature type="disulfide bond" evidence="7">
    <location>
        <begin position="293"/>
        <end position="320"/>
    </location>
</feature>
<feature type="disulfide bond" evidence="7">
    <location>
        <begin position="807"/>
        <end position="834"/>
    </location>
</feature>
<dbReference type="Pfam" id="PF00084">
    <property type="entry name" value="Sushi"/>
    <property type="match status" value="17"/>
</dbReference>
<organism evidence="10 11">
    <name type="scientific">Neolamprologus brichardi</name>
    <name type="common">Fairy cichlid</name>
    <name type="synonym">Lamprologus brichardi</name>
    <dbReference type="NCBI Taxonomy" id="32507"/>
    <lineage>
        <taxon>Eukaryota</taxon>
        <taxon>Metazoa</taxon>
        <taxon>Chordata</taxon>
        <taxon>Craniata</taxon>
        <taxon>Vertebrata</taxon>
        <taxon>Euteleostomi</taxon>
        <taxon>Actinopterygii</taxon>
        <taxon>Neopterygii</taxon>
        <taxon>Teleostei</taxon>
        <taxon>Neoteleostei</taxon>
        <taxon>Acanthomorphata</taxon>
        <taxon>Ovalentaria</taxon>
        <taxon>Cichlomorphae</taxon>
        <taxon>Cichliformes</taxon>
        <taxon>Cichlidae</taxon>
        <taxon>African cichlids</taxon>
        <taxon>Pseudocrenilabrinae</taxon>
        <taxon>Lamprologini</taxon>
        <taxon>Neolamprologus</taxon>
    </lineage>
</organism>
<evidence type="ECO:0000256" key="6">
    <source>
        <dbReference type="ARBA" id="ARBA00023180"/>
    </source>
</evidence>
<feature type="domain" description="Sushi" evidence="9">
    <location>
        <begin position="323"/>
        <end position="380"/>
    </location>
</feature>
<evidence type="ECO:0000259" key="9">
    <source>
        <dbReference type="PROSITE" id="PS50923"/>
    </source>
</evidence>
<feature type="domain" description="Sushi" evidence="9">
    <location>
        <begin position="496"/>
        <end position="546"/>
    </location>
</feature>
<dbReference type="FunFam" id="2.10.70.10:FF:000179">
    <property type="entry name" value="sushi, von Willebrand factor type A, EGF and pentraxin domain-containing protein 1 isoform X2"/>
    <property type="match status" value="1"/>
</dbReference>
<dbReference type="InterPro" id="IPR051277">
    <property type="entry name" value="SEZ6_CSMD_C4BPB_Regulators"/>
</dbReference>
<evidence type="ECO:0000256" key="7">
    <source>
        <dbReference type="PROSITE-ProRule" id="PRU00302"/>
    </source>
</evidence>
<feature type="domain" description="Sushi" evidence="9">
    <location>
        <begin position="439"/>
        <end position="495"/>
    </location>
</feature>
<accession>A0A3Q4ME25</accession>
<feature type="signal peptide" evidence="8">
    <location>
        <begin position="1"/>
        <end position="27"/>
    </location>
</feature>
<keyword evidence="5 7" id="KW-1015">Disulfide bond</keyword>
<sequence>MLFLNYDDLGFFCSLLLLSFLCRYTLIGPETRECLSTGQWSESTAQCVPRSCGPPPAIDHAEPYETHKLFGDTANYYCTDGYTAGNNSKMVCNAQGVWVPPDGRLTYNSKVTYACNAGYRLIGRPERVCQANRQWSNQDPPTCVLLTCDPPPNIVHGHYKGSDFQVGRKVVYVCDEGYELVGDATWTCLKFGRWDKTRPPRCSPVQCPEPPLEENHLVLRGLDSESGTVELSCEDGYVLEGARFLRCTPSQEWNDTFPVCKQVFCGPPPAVPFGGPSRSSHLFPFSSVVTYMCIDGFTLRKEGSVSCLANGQWSSPYPECIPVECPQPVEISDGIVDVQGLMYLSKALYSCKTGYNLVGNSTILCGEKGLWIGGVPSCRPIECSVPKQITNGKVVYTKLQFDHSATYSCNRGYRLQGTKTVRCLASGEWDIEPPACVQISCTPPQPVENGFVEGQDHSYGVTIFYSCFPGFQLVGQDHLTCEEFGWSSSVPVCVPSDCGVTELDLNFLHGTLIEYRCHHGYDLTSQVRLVCQEDGGWNGTAPSCVPAECQIPPSPDHGWMNVTHGSLGTTLTYTCDEGYELKGEPVRQCVSGRVWTTDAPVCQPVSCGDPGAVDNGTTQGGDFVYPEVLHFQCNPGFVLKGSSTIACQADGKWTGLKPQCEPVSCGPPKIPGDITFKGTEFTYNNKIELSCQPGFILNGRSPSICQADGTWSHKAAACVPARCEKPSPILNGRMLGSEFGYSSKIKYECDEGYTLNGDSTRVCQSDGLWDKPAPRCDIISCDPPEDISHGYVNGSSFNYDDIVEYVCFDGYEVVGDPILRCSAQGLWVGPVPQCQPCICTLPVVKFGVVLGHDRACGDRVHFQCDDGYKLLGPSQAVCEKGGVWSPGVPVCSRGRCTAAPPTVPNAVLQGGSASFPETAIYRCRPGYQLKGYAYLTCGRDGRWGEPRIRCEPVSCGKPPEVANARVVGDIFSFPNQITYSRFSRGKEFMFCNVLQQIHILYFNTTAPLTLFFTASSLQSCGAPPAVQNAQPAGEPSPDNVTYVCNPGLQLIGPETLTCLDNGTWSLPVPTCEGMEGRQ</sequence>
<dbReference type="PANTHER" id="PTHR45656:SF4">
    <property type="entry name" value="PROTEIN CBR-CLEC-78"/>
    <property type="match status" value="1"/>
</dbReference>
<evidence type="ECO:0000256" key="3">
    <source>
        <dbReference type="ARBA" id="ARBA00022737"/>
    </source>
</evidence>
<name>A0A3Q4ME25_NEOBR</name>
<dbReference type="Proteomes" id="UP000261580">
    <property type="component" value="Unassembled WGS sequence"/>
</dbReference>
<evidence type="ECO:0000313" key="10">
    <source>
        <dbReference type="Ensembl" id="ENSNBRP00000007739.1"/>
    </source>
</evidence>